<evidence type="ECO:0000256" key="11">
    <source>
        <dbReference type="ARBA" id="ARBA00023136"/>
    </source>
</evidence>
<feature type="transmembrane region" description="Helical" evidence="13">
    <location>
        <begin position="292"/>
        <end position="316"/>
    </location>
</feature>
<evidence type="ECO:0000313" key="15">
    <source>
        <dbReference type="Proteomes" id="UP000550895"/>
    </source>
</evidence>
<accession>A0A7W8HM86</accession>
<proteinExistence type="inferred from homology"/>
<evidence type="ECO:0000256" key="7">
    <source>
        <dbReference type="ARBA" id="ARBA00022692"/>
    </source>
</evidence>
<name>A0A7W8HM86_9HYPH</name>
<dbReference type="EMBL" id="JACHGA010000001">
    <property type="protein sequence ID" value="MBB5274652.1"/>
    <property type="molecule type" value="Genomic_DNA"/>
</dbReference>
<keyword evidence="9 13" id="KW-1133">Transmembrane helix</keyword>
<dbReference type="FunFam" id="1.20.58.340:FF:000001">
    <property type="entry name" value="Magnesium transport protein CorA"/>
    <property type="match status" value="1"/>
</dbReference>
<evidence type="ECO:0000256" key="8">
    <source>
        <dbReference type="ARBA" id="ARBA00022842"/>
    </source>
</evidence>
<dbReference type="SUPFAM" id="SSF144083">
    <property type="entry name" value="Magnesium transport protein CorA, transmembrane region"/>
    <property type="match status" value="1"/>
</dbReference>
<evidence type="ECO:0000256" key="5">
    <source>
        <dbReference type="ARBA" id="ARBA00022475"/>
    </source>
</evidence>
<dbReference type="GO" id="GO:0015099">
    <property type="term" value="F:nickel cation transmembrane transporter activity"/>
    <property type="evidence" value="ECO:0007669"/>
    <property type="project" value="TreeGrafter"/>
</dbReference>
<dbReference type="Proteomes" id="UP000550895">
    <property type="component" value="Unassembled WGS sequence"/>
</dbReference>
<dbReference type="InterPro" id="IPR002523">
    <property type="entry name" value="MgTranspt_CorA/ZnTranspt_ZntB"/>
</dbReference>
<dbReference type="GO" id="GO:0015095">
    <property type="term" value="F:magnesium ion transmembrane transporter activity"/>
    <property type="evidence" value="ECO:0007669"/>
    <property type="project" value="TreeGrafter"/>
</dbReference>
<comment type="caution">
    <text evidence="14">The sequence shown here is derived from an EMBL/GenBank/DDBJ whole genome shotgun (WGS) entry which is preliminary data.</text>
</comment>
<keyword evidence="7 13" id="KW-0812">Transmembrane</keyword>
<dbReference type="SUPFAM" id="SSF143865">
    <property type="entry name" value="CorA soluble domain-like"/>
    <property type="match status" value="1"/>
</dbReference>
<sequence>MQQLLWLSVCVYDCVRDFNRAASHEGDQSLIRAYRKDGSAEIIGIEPTSGDFSEDIIWLDLIKPSREEEHFVEGRIGIQLPTPDELKDIEPSSRLYVENEAIYMTASLLYRADSTYPLLTDIAFILFRGRLITIRYAEPKAFELFSASLLRLNGQCDTGAKLLGHLLETIVDRTAEILETLAARLDALSITVFVNRKAAKRRPPRFLEDKLLDIASHHQLVSKVRDSLVSLSRLVIFLQSQPAVRREEEAAELLGLVARDLQSLGEHAAFVANNITFMLDASLGLINVEQNAIIKIFSIASVVFLPPTLVASIYGMNFQFMPELGWNFGYPMALFAMLLSAIIPFLFFRWKGWL</sequence>
<keyword evidence="4" id="KW-0813">Transport</keyword>
<evidence type="ECO:0000256" key="13">
    <source>
        <dbReference type="SAM" id="Phobius"/>
    </source>
</evidence>
<dbReference type="Gene3D" id="3.30.460.20">
    <property type="entry name" value="CorA soluble domain-like"/>
    <property type="match status" value="1"/>
</dbReference>
<evidence type="ECO:0000313" key="14">
    <source>
        <dbReference type="EMBL" id="MBB5274652.1"/>
    </source>
</evidence>
<keyword evidence="6" id="KW-0997">Cell inner membrane</keyword>
<comment type="catalytic activity">
    <reaction evidence="12">
        <text>Mg(2+)(in) = Mg(2+)(out)</text>
        <dbReference type="Rhea" id="RHEA:29827"/>
        <dbReference type="ChEBI" id="CHEBI:18420"/>
    </reaction>
</comment>
<keyword evidence="5" id="KW-1003">Cell membrane</keyword>
<dbReference type="InterPro" id="IPR050829">
    <property type="entry name" value="CorA_MIT"/>
</dbReference>
<evidence type="ECO:0000256" key="1">
    <source>
        <dbReference type="ARBA" id="ARBA00004429"/>
    </source>
</evidence>
<dbReference type="CDD" id="cd12837">
    <property type="entry name" value="EcCorA-like_u1"/>
    <property type="match status" value="1"/>
</dbReference>
<dbReference type="Pfam" id="PF01544">
    <property type="entry name" value="CorA"/>
    <property type="match status" value="1"/>
</dbReference>
<gene>
    <name evidence="14" type="ORF">HNR26_000690</name>
</gene>
<dbReference type="InterPro" id="IPR045861">
    <property type="entry name" value="CorA_cytoplasmic_dom"/>
</dbReference>
<dbReference type="InterPro" id="IPR045863">
    <property type="entry name" value="CorA_TM1_TM2"/>
</dbReference>
<keyword evidence="11 13" id="KW-0472">Membrane</keyword>
<organism evidence="14 15">
    <name type="scientific">Rhizobium rosettiformans</name>
    <dbReference type="NCBI Taxonomy" id="1368430"/>
    <lineage>
        <taxon>Bacteria</taxon>
        <taxon>Pseudomonadati</taxon>
        <taxon>Pseudomonadota</taxon>
        <taxon>Alphaproteobacteria</taxon>
        <taxon>Hyphomicrobiales</taxon>
        <taxon>Rhizobiaceae</taxon>
        <taxon>Rhizobium/Agrobacterium group</taxon>
        <taxon>Rhizobium</taxon>
    </lineage>
</organism>
<evidence type="ECO:0000256" key="12">
    <source>
        <dbReference type="ARBA" id="ARBA00034269"/>
    </source>
</evidence>
<comment type="similarity">
    <text evidence="2">Belongs to the CorA metal ion transporter (MIT) (TC 1.A.35) family.</text>
</comment>
<comment type="subcellular location">
    <subcellularLocation>
        <location evidence="1">Cell inner membrane</location>
        <topology evidence="1">Multi-pass membrane protein</topology>
    </subcellularLocation>
</comment>
<keyword evidence="8" id="KW-0460">Magnesium</keyword>
<dbReference type="PANTHER" id="PTHR47685">
    <property type="entry name" value="MAGNESIUM TRANSPORT PROTEIN CORA"/>
    <property type="match status" value="1"/>
</dbReference>
<evidence type="ECO:0000256" key="10">
    <source>
        <dbReference type="ARBA" id="ARBA00023065"/>
    </source>
</evidence>
<dbReference type="PANTHER" id="PTHR47685:SF1">
    <property type="entry name" value="MAGNESIUM TRANSPORT PROTEIN CORA"/>
    <property type="match status" value="1"/>
</dbReference>
<reference evidence="14 15" key="1">
    <citation type="submission" date="2020-08" db="EMBL/GenBank/DDBJ databases">
        <title>Genomic Encyclopedia of Type Strains, Phase IV (KMG-IV): sequencing the most valuable type-strain genomes for metagenomic binning, comparative biology and taxonomic classification.</title>
        <authorList>
            <person name="Goeker M."/>
        </authorList>
    </citation>
    <scope>NUCLEOTIDE SEQUENCE [LARGE SCALE GENOMIC DNA]</scope>
    <source>
        <strain evidence="14 15">DSM 26376</strain>
    </source>
</reference>
<dbReference type="GO" id="GO:0015087">
    <property type="term" value="F:cobalt ion transmembrane transporter activity"/>
    <property type="evidence" value="ECO:0007669"/>
    <property type="project" value="TreeGrafter"/>
</dbReference>
<dbReference type="GO" id="GO:0005886">
    <property type="term" value="C:plasma membrane"/>
    <property type="evidence" value="ECO:0007669"/>
    <property type="project" value="UniProtKB-SubCell"/>
</dbReference>
<protein>
    <recommendedName>
        <fullName evidence="3">Magnesium transport protein CorA</fullName>
    </recommendedName>
</protein>
<evidence type="ECO:0000256" key="4">
    <source>
        <dbReference type="ARBA" id="ARBA00022448"/>
    </source>
</evidence>
<evidence type="ECO:0000256" key="3">
    <source>
        <dbReference type="ARBA" id="ARBA00019439"/>
    </source>
</evidence>
<dbReference type="AlphaFoldDB" id="A0A7W8HM86"/>
<evidence type="ECO:0000256" key="2">
    <source>
        <dbReference type="ARBA" id="ARBA00009765"/>
    </source>
</evidence>
<evidence type="ECO:0000256" key="6">
    <source>
        <dbReference type="ARBA" id="ARBA00022519"/>
    </source>
</evidence>
<dbReference type="Gene3D" id="1.20.58.340">
    <property type="entry name" value="Magnesium transport protein CorA, transmembrane region"/>
    <property type="match status" value="2"/>
</dbReference>
<feature type="transmembrane region" description="Helical" evidence="13">
    <location>
        <begin position="328"/>
        <end position="348"/>
    </location>
</feature>
<keyword evidence="10" id="KW-0406">Ion transport</keyword>
<evidence type="ECO:0000256" key="9">
    <source>
        <dbReference type="ARBA" id="ARBA00022989"/>
    </source>
</evidence>
<keyword evidence="15" id="KW-1185">Reference proteome</keyword>